<dbReference type="InterPro" id="IPR036770">
    <property type="entry name" value="Ankyrin_rpt-contain_sf"/>
</dbReference>
<feature type="compositionally biased region" description="Pro residues" evidence="3">
    <location>
        <begin position="333"/>
        <end position="345"/>
    </location>
</feature>
<evidence type="ECO:0000313" key="6">
    <source>
        <dbReference type="Proteomes" id="UP000297245"/>
    </source>
</evidence>
<dbReference type="PRINTS" id="PR01217">
    <property type="entry name" value="PRICHEXTENSN"/>
</dbReference>
<feature type="region of interest" description="Disordered" evidence="3">
    <location>
        <begin position="410"/>
        <end position="527"/>
    </location>
</feature>
<dbReference type="InterPro" id="IPR000571">
    <property type="entry name" value="Znf_CCCH"/>
</dbReference>
<dbReference type="SMART" id="SM00248">
    <property type="entry name" value="ANK"/>
    <property type="match status" value="1"/>
</dbReference>
<name>A0A4S8MY31_DENBC</name>
<feature type="region of interest" description="Disordered" evidence="3">
    <location>
        <begin position="209"/>
        <end position="392"/>
    </location>
</feature>
<dbReference type="GO" id="GO:0010468">
    <property type="term" value="P:regulation of gene expression"/>
    <property type="evidence" value="ECO:0007669"/>
    <property type="project" value="UniProtKB-ARBA"/>
</dbReference>
<dbReference type="PROSITE" id="PS50297">
    <property type="entry name" value="ANK_REP_REGION"/>
    <property type="match status" value="1"/>
</dbReference>
<gene>
    <name evidence="5" type="ORF">K435DRAFT_815404</name>
</gene>
<keyword evidence="2" id="KW-0863">Zinc-finger</keyword>
<feature type="compositionally biased region" description="Polar residues" evidence="3">
    <location>
        <begin position="546"/>
        <end position="561"/>
    </location>
</feature>
<dbReference type="SUPFAM" id="SSF48403">
    <property type="entry name" value="Ankyrin repeat"/>
    <property type="match status" value="1"/>
</dbReference>
<feature type="zinc finger region" description="C3H1-type" evidence="2">
    <location>
        <begin position="385"/>
        <end position="412"/>
    </location>
</feature>
<evidence type="ECO:0000313" key="5">
    <source>
        <dbReference type="EMBL" id="THV07619.1"/>
    </source>
</evidence>
<reference evidence="5 6" key="1">
    <citation type="journal article" date="2019" name="Nat. Ecol. Evol.">
        <title>Megaphylogeny resolves global patterns of mushroom evolution.</title>
        <authorList>
            <person name="Varga T."/>
            <person name="Krizsan K."/>
            <person name="Foldi C."/>
            <person name="Dima B."/>
            <person name="Sanchez-Garcia M."/>
            <person name="Sanchez-Ramirez S."/>
            <person name="Szollosi G.J."/>
            <person name="Szarkandi J.G."/>
            <person name="Papp V."/>
            <person name="Albert L."/>
            <person name="Andreopoulos W."/>
            <person name="Angelini C."/>
            <person name="Antonin V."/>
            <person name="Barry K.W."/>
            <person name="Bougher N.L."/>
            <person name="Buchanan P."/>
            <person name="Buyck B."/>
            <person name="Bense V."/>
            <person name="Catcheside P."/>
            <person name="Chovatia M."/>
            <person name="Cooper J."/>
            <person name="Damon W."/>
            <person name="Desjardin D."/>
            <person name="Finy P."/>
            <person name="Geml J."/>
            <person name="Haridas S."/>
            <person name="Hughes K."/>
            <person name="Justo A."/>
            <person name="Karasinski D."/>
            <person name="Kautmanova I."/>
            <person name="Kiss B."/>
            <person name="Kocsube S."/>
            <person name="Kotiranta H."/>
            <person name="LaButti K.M."/>
            <person name="Lechner B.E."/>
            <person name="Liimatainen K."/>
            <person name="Lipzen A."/>
            <person name="Lukacs Z."/>
            <person name="Mihaltcheva S."/>
            <person name="Morgado L.N."/>
            <person name="Niskanen T."/>
            <person name="Noordeloos M.E."/>
            <person name="Ohm R.A."/>
            <person name="Ortiz-Santana B."/>
            <person name="Ovrebo C."/>
            <person name="Racz N."/>
            <person name="Riley R."/>
            <person name="Savchenko A."/>
            <person name="Shiryaev A."/>
            <person name="Soop K."/>
            <person name="Spirin V."/>
            <person name="Szebenyi C."/>
            <person name="Tomsovsky M."/>
            <person name="Tulloss R.E."/>
            <person name="Uehling J."/>
            <person name="Grigoriev I.V."/>
            <person name="Vagvolgyi C."/>
            <person name="Papp T."/>
            <person name="Martin F.M."/>
            <person name="Miettinen O."/>
            <person name="Hibbett D.S."/>
            <person name="Nagy L.G."/>
        </authorList>
    </citation>
    <scope>NUCLEOTIDE SEQUENCE [LARGE SCALE GENOMIC DNA]</scope>
    <source>
        <strain evidence="5 6">CBS 962.96</strain>
    </source>
</reference>
<feature type="compositionally biased region" description="Pro residues" evidence="3">
    <location>
        <begin position="235"/>
        <end position="281"/>
    </location>
</feature>
<dbReference type="OrthoDB" id="20872at2759"/>
<feature type="zinc finger region" description="C3H1-type" evidence="2">
    <location>
        <begin position="158"/>
        <end position="183"/>
    </location>
</feature>
<feature type="region of interest" description="Disordered" evidence="3">
    <location>
        <begin position="539"/>
        <end position="591"/>
    </location>
</feature>
<proteinExistence type="predicted"/>
<dbReference type="Gene3D" id="4.10.1000.10">
    <property type="entry name" value="Zinc finger, CCCH-type"/>
    <property type="match status" value="1"/>
</dbReference>
<keyword evidence="2" id="KW-0862">Zinc</keyword>
<dbReference type="Pfam" id="PF12796">
    <property type="entry name" value="Ank_2"/>
    <property type="match status" value="1"/>
</dbReference>
<dbReference type="PROSITE" id="PS50103">
    <property type="entry name" value="ZF_C3H1"/>
    <property type="match status" value="2"/>
</dbReference>
<sequence>MVSVLSNAAEHGRLDDLNALLVDANPADLQFKDQTGATPLVHAVKNGHVQIVKALLDKGADPNIQFNEGPLQQLTQNQEIIELLTSAQSKMISENTSTEPTYPPTGDNYPPANYPYYPTLNGPPPPIQEGAVFYPPQPPADGQHPHNPGPGNLPPPEIARLIPCRYFPACRYGSSCMFAHPQTPYFQGPMPPPAQYPAPYDPMNQNYPSNYYSMPPPSFQPPPPPNGPVPMTSVPSPPVGPPMSVPSPNEMPPPPPPPAPFSPNGAPPSMPYQPMMSPPAFPHSGPASSVPMSVPPLPPLYHQPPPPPPQSQSQPPYPVNPQATPFAVQPNGAYPPGPVPVPVPYPDVNNSAKSPPLNPQPENYGPPVRDPVQNRRGNLRRTSLGTRKPPCLFFPAGKCKNGDDCRFPHVLPDNSGPHQQFTGGRGGAPRPRPHVNNSNGIGTIEEKMSGMTLREGSRADAGPRPRYPPGYKNGASNGPANNKRPAFVKPQQQQRLPNAEDFPGLPGSTTPPAKAGLNGYFANGNSAVGPTAAQVLQAPAPYRSAVNGTQTRTGSPESTTDQKPEVNGVNGHGTAEPPRAPTTAVTTTAAPQKQVPISFAAITASAPPDAAAEVSVTA</sequence>
<dbReference type="PROSITE" id="PS50088">
    <property type="entry name" value="ANK_REPEAT"/>
    <property type="match status" value="1"/>
</dbReference>
<feature type="repeat" description="ANK" evidence="1">
    <location>
        <begin position="35"/>
        <end position="67"/>
    </location>
</feature>
<feature type="compositionally biased region" description="Pro residues" evidence="3">
    <location>
        <begin position="214"/>
        <end position="228"/>
    </location>
</feature>
<feature type="domain" description="C3H1-type" evidence="4">
    <location>
        <begin position="385"/>
        <end position="412"/>
    </location>
</feature>
<evidence type="ECO:0000256" key="3">
    <source>
        <dbReference type="SAM" id="MobiDB-lite"/>
    </source>
</evidence>
<keyword evidence="1" id="KW-0040">ANK repeat</keyword>
<evidence type="ECO:0000256" key="2">
    <source>
        <dbReference type="PROSITE-ProRule" id="PRU00723"/>
    </source>
</evidence>
<feature type="region of interest" description="Disordered" evidence="3">
    <location>
        <begin position="135"/>
        <end position="156"/>
    </location>
</feature>
<keyword evidence="2" id="KW-0479">Metal-binding</keyword>
<evidence type="ECO:0000259" key="4">
    <source>
        <dbReference type="PROSITE" id="PS50103"/>
    </source>
</evidence>
<organism evidence="5 6">
    <name type="scientific">Dendrothele bispora (strain CBS 962.96)</name>
    <dbReference type="NCBI Taxonomy" id="1314807"/>
    <lineage>
        <taxon>Eukaryota</taxon>
        <taxon>Fungi</taxon>
        <taxon>Dikarya</taxon>
        <taxon>Basidiomycota</taxon>
        <taxon>Agaricomycotina</taxon>
        <taxon>Agaricomycetes</taxon>
        <taxon>Agaricomycetidae</taxon>
        <taxon>Agaricales</taxon>
        <taxon>Agaricales incertae sedis</taxon>
        <taxon>Dendrothele</taxon>
    </lineage>
</organism>
<dbReference type="SMART" id="SM00356">
    <property type="entry name" value="ZnF_C3H1"/>
    <property type="match status" value="2"/>
</dbReference>
<feature type="compositionally biased region" description="Low complexity" evidence="3">
    <location>
        <begin position="574"/>
        <end position="591"/>
    </location>
</feature>
<dbReference type="EMBL" id="ML179037">
    <property type="protein sequence ID" value="THV07619.1"/>
    <property type="molecule type" value="Genomic_DNA"/>
</dbReference>
<dbReference type="Gene3D" id="1.25.40.20">
    <property type="entry name" value="Ankyrin repeat-containing domain"/>
    <property type="match status" value="1"/>
</dbReference>
<feature type="compositionally biased region" description="Pro residues" evidence="3">
    <location>
        <begin position="147"/>
        <end position="156"/>
    </location>
</feature>
<accession>A0A4S8MY31</accession>
<dbReference type="Proteomes" id="UP000297245">
    <property type="component" value="Unassembled WGS sequence"/>
</dbReference>
<dbReference type="AlphaFoldDB" id="A0A4S8MY31"/>
<protein>
    <recommendedName>
        <fullName evidence="4">C3H1-type domain-containing protein</fullName>
    </recommendedName>
</protein>
<dbReference type="GO" id="GO:0008270">
    <property type="term" value="F:zinc ion binding"/>
    <property type="evidence" value="ECO:0007669"/>
    <property type="project" value="UniProtKB-KW"/>
</dbReference>
<keyword evidence="6" id="KW-1185">Reference proteome</keyword>
<feature type="domain" description="C3H1-type" evidence="4">
    <location>
        <begin position="158"/>
        <end position="183"/>
    </location>
</feature>
<evidence type="ECO:0000256" key="1">
    <source>
        <dbReference type="PROSITE-ProRule" id="PRU00023"/>
    </source>
</evidence>
<dbReference type="InterPro" id="IPR002110">
    <property type="entry name" value="Ankyrin_rpt"/>
</dbReference>
<feature type="compositionally biased region" description="Pro residues" evidence="3">
    <location>
        <begin position="293"/>
        <end position="319"/>
    </location>
</feature>
<dbReference type="Pfam" id="PF14608">
    <property type="entry name" value="zf-CCCH_2"/>
    <property type="match status" value="2"/>
</dbReference>